<evidence type="ECO:0000256" key="19">
    <source>
        <dbReference type="ARBA" id="ARBA00042688"/>
    </source>
</evidence>
<keyword evidence="8" id="KW-0521">NADP</keyword>
<comment type="caution">
    <text evidence="21">The sequence shown here is derived from an EMBL/GenBank/DDBJ whole genome shotgun (WGS) entry which is preliminary data.</text>
</comment>
<evidence type="ECO:0000256" key="14">
    <source>
        <dbReference type="ARBA" id="ARBA00023136"/>
    </source>
</evidence>
<evidence type="ECO:0000256" key="4">
    <source>
        <dbReference type="ARBA" id="ARBA00022548"/>
    </source>
</evidence>
<feature type="transmembrane region" description="Helical" evidence="20">
    <location>
        <begin position="57"/>
        <end position="79"/>
    </location>
</feature>
<evidence type="ECO:0000256" key="8">
    <source>
        <dbReference type="ARBA" id="ARBA00022857"/>
    </source>
</evidence>
<dbReference type="EMBL" id="JAGPNK010000013">
    <property type="protein sequence ID" value="KAH7309680.1"/>
    <property type="molecule type" value="Genomic_DNA"/>
</dbReference>
<evidence type="ECO:0000256" key="9">
    <source>
        <dbReference type="ARBA" id="ARBA00022955"/>
    </source>
</evidence>
<comment type="similarity">
    <text evidence="2 20">Belongs to the ERG4/ERG24 family.</text>
</comment>
<protein>
    <recommendedName>
        <fullName evidence="18">7-dehydrocholesterol reductase</fullName>
        <ecNumber evidence="17">1.3.1.21</ecNumber>
    </recommendedName>
    <alternativeName>
        <fullName evidence="19">Sterol Delta(7)-reductase</fullName>
    </alternativeName>
</protein>
<dbReference type="EC" id="1.3.1.21" evidence="17"/>
<keyword evidence="4" id="KW-0153">Cholesterol metabolism</keyword>
<evidence type="ECO:0000256" key="12">
    <source>
        <dbReference type="ARBA" id="ARBA00023011"/>
    </source>
</evidence>
<evidence type="ECO:0000256" key="20">
    <source>
        <dbReference type="RuleBase" id="RU369120"/>
    </source>
</evidence>
<dbReference type="InterPro" id="IPR001171">
    <property type="entry name" value="ERG24_DHCR-like"/>
</dbReference>
<keyword evidence="12 20" id="KW-0756">Sterol biosynthesis</keyword>
<keyword evidence="6" id="KW-0152">Cholesterol biosynthesis</keyword>
<keyword evidence="3 20" id="KW-0444">Lipid biosynthesis</keyword>
<keyword evidence="7" id="KW-0256">Endoplasmic reticulum</keyword>
<feature type="transmembrane region" description="Helical" evidence="20">
    <location>
        <begin position="268"/>
        <end position="286"/>
    </location>
</feature>
<feature type="transmembrane region" description="Helical" evidence="20">
    <location>
        <begin position="336"/>
        <end position="355"/>
    </location>
</feature>
<evidence type="ECO:0000256" key="5">
    <source>
        <dbReference type="ARBA" id="ARBA00022692"/>
    </source>
</evidence>
<dbReference type="PANTHER" id="PTHR21257">
    <property type="entry name" value="DELTA(14)-STEROL REDUCTASE"/>
    <property type="match status" value="1"/>
</dbReference>
<keyword evidence="16 20" id="KW-0753">Steroid metabolism</keyword>
<keyword evidence="14 20" id="KW-0472">Membrane</keyword>
<proteinExistence type="inferred from homology"/>
<gene>
    <name evidence="21" type="ORF">B0I35DRAFT_359571</name>
</gene>
<dbReference type="GO" id="GO:0047598">
    <property type="term" value="F:7-dehydrocholesterol reductase activity"/>
    <property type="evidence" value="ECO:0007669"/>
    <property type="project" value="UniProtKB-EC"/>
</dbReference>
<evidence type="ECO:0000256" key="7">
    <source>
        <dbReference type="ARBA" id="ARBA00022824"/>
    </source>
</evidence>
<evidence type="ECO:0000313" key="21">
    <source>
        <dbReference type="EMBL" id="KAH7309680.1"/>
    </source>
</evidence>
<keyword evidence="13 20" id="KW-0443">Lipid metabolism</keyword>
<evidence type="ECO:0000256" key="3">
    <source>
        <dbReference type="ARBA" id="ARBA00022516"/>
    </source>
</evidence>
<evidence type="ECO:0000256" key="16">
    <source>
        <dbReference type="ARBA" id="ARBA00023221"/>
    </source>
</evidence>
<dbReference type="InterPro" id="IPR018083">
    <property type="entry name" value="Sterol_reductase_CS"/>
</dbReference>
<keyword evidence="11 20" id="KW-0560">Oxidoreductase</keyword>
<reference evidence="21" key="1">
    <citation type="journal article" date="2021" name="Nat. Commun.">
        <title>Genetic determinants of endophytism in the Arabidopsis root mycobiome.</title>
        <authorList>
            <person name="Mesny F."/>
            <person name="Miyauchi S."/>
            <person name="Thiergart T."/>
            <person name="Pickel B."/>
            <person name="Atanasova L."/>
            <person name="Karlsson M."/>
            <person name="Huettel B."/>
            <person name="Barry K.W."/>
            <person name="Haridas S."/>
            <person name="Chen C."/>
            <person name="Bauer D."/>
            <person name="Andreopoulos W."/>
            <person name="Pangilinan J."/>
            <person name="LaButti K."/>
            <person name="Riley R."/>
            <person name="Lipzen A."/>
            <person name="Clum A."/>
            <person name="Drula E."/>
            <person name="Henrissat B."/>
            <person name="Kohler A."/>
            <person name="Grigoriev I.V."/>
            <person name="Martin F.M."/>
            <person name="Hacquard S."/>
        </authorList>
    </citation>
    <scope>NUCLEOTIDE SEQUENCE</scope>
    <source>
        <strain evidence="21">MPI-CAGE-CH-0235</strain>
    </source>
</reference>
<evidence type="ECO:0000256" key="11">
    <source>
        <dbReference type="ARBA" id="ARBA00023002"/>
    </source>
</evidence>
<dbReference type="PROSITE" id="PS01018">
    <property type="entry name" value="STEROL_REDUCT_2"/>
    <property type="match status" value="1"/>
</dbReference>
<dbReference type="OrthoDB" id="5326588at2759"/>
<feature type="transmembrane region" description="Helical" evidence="20">
    <location>
        <begin position="306"/>
        <end position="324"/>
    </location>
</feature>
<name>A0A8K0SH30_9HYPO</name>
<evidence type="ECO:0000256" key="10">
    <source>
        <dbReference type="ARBA" id="ARBA00022989"/>
    </source>
</evidence>
<evidence type="ECO:0000313" key="22">
    <source>
        <dbReference type="Proteomes" id="UP000813444"/>
    </source>
</evidence>
<keyword evidence="15 20" id="KW-1207">Sterol metabolism</keyword>
<dbReference type="PANTHER" id="PTHR21257:SF38">
    <property type="entry name" value="7-DEHYDROCHOLESTEROL REDUCTASE"/>
    <property type="match status" value="1"/>
</dbReference>
<feature type="transmembrane region" description="Helical" evidence="20">
    <location>
        <begin position="417"/>
        <end position="445"/>
    </location>
</feature>
<evidence type="ECO:0000256" key="6">
    <source>
        <dbReference type="ARBA" id="ARBA00022778"/>
    </source>
</evidence>
<organism evidence="21 22">
    <name type="scientific">Stachybotrys elegans</name>
    <dbReference type="NCBI Taxonomy" id="80388"/>
    <lineage>
        <taxon>Eukaryota</taxon>
        <taxon>Fungi</taxon>
        <taxon>Dikarya</taxon>
        <taxon>Ascomycota</taxon>
        <taxon>Pezizomycotina</taxon>
        <taxon>Sordariomycetes</taxon>
        <taxon>Hypocreomycetidae</taxon>
        <taxon>Hypocreales</taxon>
        <taxon>Stachybotryaceae</taxon>
        <taxon>Stachybotrys</taxon>
    </lineage>
</organism>
<evidence type="ECO:0000256" key="1">
    <source>
        <dbReference type="ARBA" id="ARBA00004477"/>
    </source>
</evidence>
<keyword evidence="9 20" id="KW-0752">Steroid biosynthesis</keyword>
<dbReference type="AlphaFoldDB" id="A0A8K0SH30"/>
<dbReference type="Gene3D" id="1.20.120.1630">
    <property type="match status" value="1"/>
</dbReference>
<feature type="transmembrane region" description="Helical" evidence="20">
    <location>
        <begin position="108"/>
        <end position="130"/>
    </location>
</feature>
<dbReference type="GO" id="GO:0016132">
    <property type="term" value="P:brassinosteroid biosynthetic process"/>
    <property type="evidence" value="ECO:0007669"/>
    <property type="project" value="TreeGrafter"/>
</dbReference>
<keyword evidence="5 20" id="KW-0812">Transmembrane</keyword>
<evidence type="ECO:0000256" key="17">
    <source>
        <dbReference type="ARBA" id="ARBA00038851"/>
    </source>
</evidence>
<dbReference type="Pfam" id="PF01222">
    <property type="entry name" value="ERG4_ERG24"/>
    <property type="match status" value="1"/>
</dbReference>
<dbReference type="GO" id="GO:0005789">
    <property type="term" value="C:endoplasmic reticulum membrane"/>
    <property type="evidence" value="ECO:0007669"/>
    <property type="project" value="UniProtKB-SubCell"/>
</dbReference>
<keyword evidence="10 20" id="KW-1133">Transmembrane helix</keyword>
<evidence type="ECO:0000256" key="18">
    <source>
        <dbReference type="ARBA" id="ARBA00039984"/>
    </source>
</evidence>
<dbReference type="PROSITE" id="PS01017">
    <property type="entry name" value="STEROL_REDUCT_1"/>
    <property type="match status" value="1"/>
</dbReference>
<sequence>MAQDAEGHAAFSLATTASTLAKHRDDTAAHRRAGFSALSSNGDIWGRAGIGRSWLQSLVAASPVVLAPLASVSIFITLARFDGSLSEFAAAAAREGFWNLLALYGPKLTYKGLVAMVYWVGLQAVLYKYLPGETAVGQYTPAGYLLSYRINGLQAWIITHLLYAGLSFFGIIDPGFIPRNWSSLVAAMNLAGFVVSGLALVKAYVMPTHPEDRKFSGSSLYDFYMGIELNPRLGNGFDLKLFTNGRPGMMAWTLVDLSNMAYQYQKQGYIEPSLILMTILQTIYVLDFFVNESWYLRTIDIAHDHYGFYLAWGCFCFLPTTYTIQGQYMGLYPTSANSLYLGLVFAVGLAGYALFRSVNYQKDAVRMSGGKCLIWGKPAEYIVATYKTSDGKEHSSLLLCSGWWGFSRHANYVGDLFLSYSMCALVGSTNVVVWLYAFWMTVLLVHRCKRDEKRCSTKYGAAWGEYCKRVPWRFIPGIW</sequence>
<keyword evidence="22" id="KW-1185">Reference proteome</keyword>
<dbReference type="GO" id="GO:0006695">
    <property type="term" value="P:cholesterol biosynthetic process"/>
    <property type="evidence" value="ECO:0007669"/>
    <property type="project" value="UniProtKB-KW"/>
</dbReference>
<feature type="transmembrane region" description="Helical" evidence="20">
    <location>
        <begin position="151"/>
        <end position="172"/>
    </location>
</feature>
<dbReference type="Proteomes" id="UP000813444">
    <property type="component" value="Unassembled WGS sequence"/>
</dbReference>
<accession>A0A8K0SH30</accession>
<evidence type="ECO:0000256" key="13">
    <source>
        <dbReference type="ARBA" id="ARBA00023098"/>
    </source>
</evidence>
<comment type="subcellular location">
    <subcellularLocation>
        <location evidence="1">Endoplasmic reticulum membrane</location>
        <topology evidence="1">Multi-pass membrane protein</topology>
    </subcellularLocation>
</comment>
<evidence type="ECO:0000256" key="15">
    <source>
        <dbReference type="ARBA" id="ARBA00023166"/>
    </source>
</evidence>
<evidence type="ECO:0000256" key="2">
    <source>
        <dbReference type="ARBA" id="ARBA00005402"/>
    </source>
</evidence>
<feature type="transmembrane region" description="Helical" evidence="20">
    <location>
        <begin position="184"/>
        <end position="205"/>
    </location>
</feature>